<organism evidence="2 3">
    <name type="scientific">Neisseria canis</name>
    <dbReference type="NCBI Taxonomy" id="493"/>
    <lineage>
        <taxon>Bacteria</taxon>
        <taxon>Pseudomonadati</taxon>
        <taxon>Pseudomonadota</taxon>
        <taxon>Betaproteobacteria</taxon>
        <taxon>Neisseriales</taxon>
        <taxon>Neisseriaceae</taxon>
        <taxon>Neisseria</taxon>
    </lineage>
</organism>
<proteinExistence type="predicted"/>
<dbReference type="KEGG" id="nci:NCTC10296_00992"/>
<dbReference type="OrthoDB" id="8613022at2"/>
<reference evidence="2 3" key="1">
    <citation type="submission" date="2018-12" db="EMBL/GenBank/DDBJ databases">
        <authorList>
            <consortium name="Pathogen Informatics"/>
        </authorList>
    </citation>
    <scope>NUCLEOTIDE SEQUENCE [LARGE SCALE GENOMIC DNA]</scope>
    <source>
        <strain evidence="2 3">NCTC10296</strain>
    </source>
</reference>
<feature type="transmembrane region" description="Helical" evidence="1">
    <location>
        <begin position="21"/>
        <end position="44"/>
    </location>
</feature>
<dbReference type="Proteomes" id="UP000279284">
    <property type="component" value="Chromosome"/>
</dbReference>
<evidence type="ECO:0000313" key="2">
    <source>
        <dbReference type="EMBL" id="VEF00707.1"/>
    </source>
</evidence>
<keyword evidence="3" id="KW-1185">Reference proteome</keyword>
<name>A0A3S4NN63_9NEIS</name>
<evidence type="ECO:0000256" key="1">
    <source>
        <dbReference type="SAM" id="Phobius"/>
    </source>
</evidence>
<evidence type="ECO:0000313" key="3">
    <source>
        <dbReference type="Proteomes" id="UP000279284"/>
    </source>
</evidence>
<keyword evidence="1" id="KW-0472">Membrane</keyword>
<sequence length="289" mass="33450">MSYRINKTTPTSQEKQKQRRILIKIMAVFLLVTVGLGYGFYYVFIGPPNDKYAYWKNLMAKDPKPEGVSEAEYREKNRAGYCWRDRKFYRPEELRQQAMEGFVEKLLAQAEAFQANRTTNQGGRAETASACARSETDCRVWFLPQGYTNAQWDKLLLEMEDPISEEQLRAFGAKEIQSSADFRAYVTNQQAKPYSLNRRDYSDSDNLFGADCCTVLPKEQVLPRVRPDGLITHVEDGQILPENRIPDNIDIRDYGVGNFYLEAKQLLPGPYFFTLKKKHFKSNLPKYSL</sequence>
<keyword evidence="1" id="KW-0812">Transmembrane</keyword>
<gene>
    <name evidence="2" type="ORF">NCTC10296_00992</name>
</gene>
<dbReference type="RefSeq" id="WP_126326631.1">
    <property type="nucleotide sequence ID" value="NZ_CAUJPY010000033.1"/>
</dbReference>
<dbReference type="EMBL" id="LR134313">
    <property type="protein sequence ID" value="VEF00707.1"/>
    <property type="molecule type" value="Genomic_DNA"/>
</dbReference>
<keyword evidence="1" id="KW-1133">Transmembrane helix</keyword>
<dbReference type="AlphaFoldDB" id="A0A3S4NN63"/>
<accession>A0A3S4NN63</accession>
<protein>
    <submittedName>
        <fullName evidence="2">Uncharacterized protein</fullName>
    </submittedName>
</protein>